<proteinExistence type="predicted"/>
<evidence type="ECO:0000259" key="1">
    <source>
        <dbReference type="Pfam" id="PF25917"/>
    </source>
</evidence>
<dbReference type="RefSeq" id="WP_090837661.1">
    <property type="nucleotide sequence ID" value="NZ_CANKYB010000004.1"/>
</dbReference>
<dbReference type="InterPro" id="IPR058625">
    <property type="entry name" value="MdtA-like_BSH"/>
</dbReference>
<dbReference type="Gene3D" id="2.40.30.170">
    <property type="match status" value="1"/>
</dbReference>
<gene>
    <name evidence="2" type="ORF">SAMN05443431_102160</name>
</gene>
<reference evidence="3" key="1">
    <citation type="submission" date="2016-10" db="EMBL/GenBank/DDBJ databases">
        <authorList>
            <person name="Varghese N."/>
            <person name="Submissions S."/>
        </authorList>
    </citation>
    <scope>NUCLEOTIDE SEQUENCE [LARGE SCALE GENOMIC DNA]</scope>
    <source>
        <strain evidence="3">DSM 28881</strain>
    </source>
</reference>
<sequence>MRKIILSILGVLFIIASFYIAQNLIANKKKPKPVASKVIKTVFTDTVQNTTVPIVIASNGNLTAKQRVELYSEVQGIFRSGSYLFKPGQNYRQGQTLIRVDASEYYASVQSSKSNLYNSIAAIMPDLRLDFPDVFQKWQSYLSGFDLNKTTPKLPEMTSDKENYFITGRGIVTNYYNVKNLEQRLSKYTISAPFSGILTEALVTEGSLIRSGQKLGEFINPSVYEMEVAISKSFANILKAGESVSLTNLDKTETYTGKVSRVNGSIDATTQTITAFIEVKDANLKEGMYLEASLNAKSIENAIEIDRNLLTDNQEIFVVRDSLLDMIPAKAIHFSDTKVVLKDIPNGTVILKRPVPGAYSGMLVQPFVEQSKSNNSAE</sequence>
<organism evidence="2 3">
    <name type="scientific">Olleya namhaensis</name>
    <dbReference type="NCBI Taxonomy" id="1144750"/>
    <lineage>
        <taxon>Bacteria</taxon>
        <taxon>Pseudomonadati</taxon>
        <taxon>Bacteroidota</taxon>
        <taxon>Flavobacteriia</taxon>
        <taxon>Flavobacteriales</taxon>
        <taxon>Flavobacteriaceae</taxon>
    </lineage>
</organism>
<dbReference type="PANTHER" id="PTHR30469">
    <property type="entry name" value="MULTIDRUG RESISTANCE PROTEIN MDTA"/>
    <property type="match status" value="1"/>
</dbReference>
<dbReference type="AlphaFoldDB" id="A0A1I3KXY0"/>
<dbReference type="Gene3D" id="1.10.287.470">
    <property type="entry name" value="Helix hairpin bin"/>
    <property type="match status" value="1"/>
</dbReference>
<dbReference type="Pfam" id="PF25917">
    <property type="entry name" value="BSH_RND"/>
    <property type="match status" value="1"/>
</dbReference>
<dbReference type="EMBL" id="FORM01000002">
    <property type="protein sequence ID" value="SFI77317.1"/>
    <property type="molecule type" value="Genomic_DNA"/>
</dbReference>
<accession>A0A1I3KXY0</accession>
<name>A0A1I3KXY0_9FLAO</name>
<dbReference type="Gene3D" id="2.40.50.100">
    <property type="match status" value="1"/>
</dbReference>
<dbReference type="GO" id="GO:1990281">
    <property type="term" value="C:efflux pump complex"/>
    <property type="evidence" value="ECO:0007669"/>
    <property type="project" value="TreeGrafter"/>
</dbReference>
<dbReference type="GO" id="GO:0015562">
    <property type="term" value="F:efflux transmembrane transporter activity"/>
    <property type="evidence" value="ECO:0007669"/>
    <property type="project" value="TreeGrafter"/>
</dbReference>
<dbReference type="STRING" id="1144750.SAMN05443431_102160"/>
<feature type="domain" description="Multidrug resistance protein MdtA-like barrel-sandwich hybrid" evidence="1">
    <location>
        <begin position="68"/>
        <end position="215"/>
    </location>
</feature>
<evidence type="ECO:0000313" key="2">
    <source>
        <dbReference type="EMBL" id="SFI77317.1"/>
    </source>
</evidence>
<evidence type="ECO:0000313" key="3">
    <source>
        <dbReference type="Proteomes" id="UP000199559"/>
    </source>
</evidence>
<dbReference type="SUPFAM" id="SSF111369">
    <property type="entry name" value="HlyD-like secretion proteins"/>
    <property type="match status" value="1"/>
</dbReference>
<protein>
    <submittedName>
        <fullName evidence="2">Multidrug efflux pump subunit AcrA (Membrane-fusion protein)</fullName>
    </submittedName>
</protein>
<dbReference type="Proteomes" id="UP000199559">
    <property type="component" value="Unassembled WGS sequence"/>
</dbReference>
<keyword evidence="3" id="KW-1185">Reference proteome</keyword>